<dbReference type="SUPFAM" id="SSF88713">
    <property type="entry name" value="Glycoside hydrolase/deacetylase"/>
    <property type="match status" value="1"/>
</dbReference>
<comment type="caution">
    <text evidence="3">The sequence shown here is derived from an EMBL/GenBank/DDBJ whole genome shotgun (WGS) entry which is preliminary data.</text>
</comment>
<evidence type="ECO:0000313" key="3">
    <source>
        <dbReference type="EMBL" id="KRT94953.1"/>
    </source>
</evidence>
<dbReference type="PATRIC" id="fig|1664069.3.peg.1564"/>
<accession>A0A0J6EWR6</accession>
<dbReference type="PROSITE" id="PS51677">
    <property type="entry name" value="NODB"/>
    <property type="match status" value="1"/>
</dbReference>
<dbReference type="InterPro" id="IPR011330">
    <property type="entry name" value="Glyco_hydro/deAcase_b/a-brl"/>
</dbReference>
<dbReference type="EC" id="3.-.-.-" evidence="4"/>
<dbReference type="EMBL" id="JARRTL010000008">
    <property type="protein sequence ID" value="MEC0484721.1"/>
    <property type="molecule type" value="Genomic_DNA"/>
</dbReference>
<protein>
    <submittedName>
        <fullName evidence="3">Carbohydrate esterase</fullName>
    </submittedName>
    <submittedName>
        <fullName evidence="4">Polysaccharide deacetylase</fullName>
        <ecNumber evidence="4">3.-.-.-</ecNumber>
    </submittedName>
</protein>
<dbReference type="GO" id="GO:0005975">
    <property type="term" value="P:carbohydrate metabolic process"/>
    <property type="evidence" value="ECO:0007669"/>
    <property type="project" value="InterPro"/>
</dbReference>
<name>A0A0J6EW33_9BACI</name>
<dbReference type="InterPro" id="IPR002509">
    <property type="entry name" value="NODB_dom"/>
</dbReference>
<evidence type="ECO:0000259" key="2">
    <source>
        <dbReference type="PROSITE" id="PS51677"/>
    </source>
</evidence>
<accession>A0A0J6EW33</accession>
<dbReference type="OrthoDB" id="258610at2"/>
<dbReference type="RefSeq" id="WP_048352907.1">
    <property type="nucleotide sequence ID" value="NZ_CP023481.1"/>
</dbReference>
<reference evidence="3" key="2">
    <citation type="submission" date="2015-10" db="EMBL/GenBank/DDBJ databases">
        <authorList>
            <person name="Gilbert D.G."/>
        </authorList>
    </citation>
    <scope>NUCLEOTIDE SEQUENCE</scope>
    <source>
        <strain evidence="3">GO-13</strain>
    </source>
</reference>
<evidence type="ECO:0000313" key="4">
    <source>
        <dbReference type="EMBL" id="MEC0484721.1"/>
    </source>
</evidence>
<sequence>MSNSPRKVHKLTGLGKIVLGMLIVLGVTLLCISWNALAGSKQESIKESTNGSAQVSKNQHSGKHPVEKKDRKQTSLETGKVVYLTFDDGPNPAASEKILSLLDKYHAKATFFMLKPNIEQNSNIVRKMVKNGHSVGSHGVTHQVSKIYKSPESFAAEMNDTLHTIKETTNVNTHLIRSPYGSKPYITGPFQEAIKREHFNIWDWTVDSEDWKSGNTNGQFVNNVIQQVNNLYGVEPLVVLMHEKPTTAAHLEKLLKYFQDNGYEMKAVHDSMKPLHFRWN</sequence>
<dbReference type="AlphaFoldDB" id="A0A0J6EW33"/>
<keyword evidence="6" id="KW-1185">Reference proteome</keyword>
<reference evidence="4 6" key="3">
    <citation type="submission" date="2023-03" db="EMBL/GenBank/DDBJ databases">
        <title>Agriculturally important microbes genome sequencing.</title>
        <authorList>
            <person name="Dunlap C."/>
        </authorList>
    </citation>
    <scope>NUCLEOTIDE SEQUENCE [LARGE SCALE GENOMIC DNA]</scope>
    <source>
        <strain evidence="4 6">CBP-3203</strain>
    </source>
</reference>
<dbReference type="Proteomes" id="UP000036168">
    <property type="component" value="Unassembled WGS sequence"/>
</dbReference>
<dbReference type="GO" id="GO:0016810">
    <property type="term" value="F:hydrolase activity, acting on carbon-nitrogen (but not peptide) bonds"/>
    <property type="evidence" value="ECO:0007669"/>
    <property type="project" value="InterPro"/>
</dbReference>
<evidence type="ECO:0000313" key="5">
    <source>
        <dbReference type="Proteomes" id="UP000036168"/>
    </source>
</evidence>
<reference evidence="3 5" key="1">
    <citation type="journal article" date="2015" name="Int. J. Syst. Evol. Microbiol.">
        <title>Bacillus glycinifermentans sp. nov., isolated from fermented soybean paste.</title>
        <authorList>
            <person name="Kim S.J."/>
            <person name="Dunlap C.A."/>
            <person name="Kwon S.W."/>
            <person name="Rooney A.P."/>
        </authorList>
    </citation>
    <scope>NUCLEOTIDE SEQUENCE [LARGE SCALE GENOMIC DNA]</scope>
    <source>
        <strain evidence="3 5">GO-13</strain>
    </source>
</reference>
<evidence type="ECO:0000256" key="1">
    <source>
        <dbReference type="SAM" id="MobiDB-lite"/>
    </source>
</evidence>
<gene>
    <name evidence="3" type="ORF">AB447_210480</name>
    <name evidence="4" type="ORF">P8828_07630</name>
</gene>
<organism evidence="3 5">
    <name type="scientific">Bacillus glycinifermentans</name>
    <dbReference type="NCBI Taxonomy" id="1664069"/>
    <lineage>
        <taxon>Bacteria</taxon>
        <taxon>Bacillati</taxon>
        <taxon>Bacillota</taxon>
        <taxon>Bacilli</taxon>
        <taxon>Bacillales</taxon>
        <taxon>Bacillaceae</taxon>
        <taxon>Bacillus</taxon>
    </lineage>
</organism>
<dbReference type="Pfam" id="PF01522">
    <property type="entry name" value="Polysacc_deac_1"/>
    <property type="match status" value="1"/>
</dbReference>
<feature type="region of interest" description="Disordered" evidence="1">
    <location>
        <begin position="48"/>
        <end position="74"/>
    </location>
</feature>
<feature type="compositionally biased region" description="Polar residues" evidence="1">
    <location>
        <begin position="48"/>
        <end position="59"/>
    </location>
</feature>
<keyword evidence="4" id="KW-0378">Hydrolase</keyword>
<dbReference type="CDD" id="cd10944">
    <property type="entry name" value="CE4_SmPgdA_like"/>
    <property type="match status" value="1"/>
</dbReference>
<dbReference type="Proteomes" id="UP001341297">
    <property type="component" value="Unassembled WGS sequence"/>
</dbReference>
<feature type="domain" description="NodB homology" evidence="2">
    <location>
        <begin position="80"/>
        <end position="266"/>
    </location>
</feature>
<dbReference type="PANTHER" id="PTHR10587">
    <property type="entry name" value="GLYCOSYL TRANSFERASE-RELATED"/>
    <property type="match status" value="1"/>
</dbReference>
<dbReference type="PANTHER" id="PTHR10587:SF125">
    <property type="entry name" value="POLYSACCHARIDE DEACETYLASE YHEN-RELATED"/>
    <property type="match status" value="1"/>
</dbReference>
<feature type="compositionally biased region" description="Basic and acidic residues" evidence="1">
    <location>
        <begin position="64"/>
        <end position="74"/>
    </location>
</feature>
<dbReference type="InterPro" id="IPR050248">
    <property type="entry name" value="Polysacc_deacetylase_ArnD"/>
</dbReference>
<dbReference type="Gene3D" id="3.20.20.370">
    <property type="entry name" value="Glycoside hydrolase/deacetylase"/>
    <property type="match status" value="1"/>
</dbReference>
<dbReference type="EMBL" id="LECW02000004">
    <property type="protein sequence ID" value="KRT94953.1"/>
    <property type="molecule type" value="Genomic_DNA"/>
</dbReference>
<proteinExistence type="predicted"/>
<evidence type="ECO:0000313" key="6">
    <source>
        <dbReference type="Proteomes" id="UP001341297"/>
    </source>
</evidence>